<dbReference type="SUPFAM" id="SSF56349">
    <property type="entry name" value="DNA breaking-rejoining enzymes"/>
    <property type="match status" value="1"/>
</dbReference>
<dbReference type="InterPro" id="IPR002104">
    <property type="entry name" value="Integrase_catalytic"/>
</dbReference>
<dbReference type="PROSITE" id="PS51898">
    <property type="entry name" value="TYR_RECOMBINASE"/>
    <property type="match status" value="1"/>
</dbReference>
<dbReference type="GO" id="GO:0006310">
    <property type="term" value="P:DNA recombination"/>
    <property type="evidence" value="ECO:0007669"/>
    <property type="project" value="UniProtKB-KW"/>
</dbReference>
<dbReference type="PANTHER" id="PTHR30349">
    <property type="entry name" value="PHAGE INTEGRASE-RELATED"/>
    <property type="match status" value="1"/>
</dbReference>
<keyword evidence="1" id="KW-0233">DNA recombination</keyword>
<evidence type="ECO:0000259" key="2">
    <source>
        <dbReference type="PROSITE" id="PS51898"/>
    </source>
</evidence>
<dbReference type="EMBL" id="VSSQ01047303">
    <property type="protein sequence ID" value="MPN01286.1"/>
    <property type="molecule type" value="Genomic_DNA"/>
</dbReference>
<evidence type="ECO:0000256" key="1">
    <source>
        <dbReference type="ARBA" id="ARBA00023172"/>
    </source>
</evidence>
<reference evidence="3" key="1">
    <citation type="submission" date="2019-08" db="EMBL/GenBank/DDBJ databases">
        <authorList>
            <person name="Kucharzyk K."/>
            <person name="Murdoch R.W."/>
            <person name="Higgins S."/>
            <person name="Loffler F."/>
        </authorList>
    </citation>
    <scope>NUCLEOTIDE SEQUENCE</scope>
</reference>
<organism evidence="3">
    <name type="scientific">bioreactor metagenome</name>
    <dbReference type="NCBI Taxonomy" id="1076179"/>
    <lineage>
        <taxon>unclassified sequences</taxon>
        <taxon>metagenomes</taxon>
        <taxon>ecological metagenomes</taxon>
    </lineage>
</organism>
<dbReference type="GO" id="GO:0015074">
    <property type="term" value="P:DNA integration"/>
    <property type="evidence" value="ECO:0007669"/>
    <property type="project" value="InterPro"/>
</dbReference>
<name>A0A645EIK9_9ZZZZ</name>
<protein>
    <submittedName>
        <fullName evidence="3">Tyrosine recombinase XerC</fullName>
    </submittedName>
</protein>
<gene>
    <name evidence="3" type="primary">xerC_212</name>
    <name evidence="3" type="ORF">SDC9_148492</name>
</gene>
<comment type="caution">
    <text evidence="3">The sequence shown here is derived from an EMBL/GenBank/DDBJ whole genome shotgun (WGS) entry which is preliminary data.</text>
</comment>
<dbReference type="Gene3D" id="1.10.443.10">
    <property type="entry name" value="Intergrase catalytic core"/>
    <property type="match status" value="1"/>
</dbReference>
<dbReference type="InterPro" id="IPR011010">
    <property type="entry name" value="DNA_brk_join_enz"/>
</dbReference>
<proteinExistence type="predicted"/>
<dbReference type="GO" id="GO:0003677">
    <property type="term" value="F:DNA binding"/>
    <property type="evidence" value="ECO:0007669"/>
    <property type="project" value="InterPro"/>
</dbReference>
<accession>A0A645EIK9</accession>
<sequence>MLCVRENGQFVSTDAFKYCSRVINHKLMIPFNFHSLRHTHATTLVENGADIKDVQKRLGHEDIKTTLQTYAHDTEEMQNRSVDIFERAAGLSTVFSSTN</sequence>
<dbReference type="AlphaFoldDB" id="A0A645EIK9"/>
<dbReference type="InterPro" id="IPR050090">
    <property type="entry name" value="Tyrosine_recombinase_XerCD"/>
</dbReference>
<evidence type="ECO:0000313" key="3">
    <source>
        <dbReference type="EMBL" id="MPN01286.1"/>
    </source>
</evidence>
<dbReference type="PANTHER" id="PTHR30349:SF64">
    <property type="entry name" value="PROPHAGE INTEGRASE INTD-RELATED"/>
    <property type="match status" value="1"/>
</dbReference>
<feature type="domain" description="Tyr recombinase" evidence="2">
    <location>
        <begin position="1"/>
        <end position="83"/>
    </location>
</feature>
<dbReference type="InterPro" id="IPR013762">
    <property type="entry name" value="Integrase-like_cat_sf"/>
</dbReference>
<dbReference type="Pfam" id="PF00589">
    <property type="entry name" value="Phage_integrase"/>
    <property type="match status" value="1"/>
</dbReference>